<feature type="region of interest" description="Disordered" evidence="1">
    <location>
        <begin position="428"/>
        <end position="499"/>
    </location>
</feature>
<dbReference type="Pfam" id="PF25597">
    <property type="entry name" value="SH3_retrovirus"/>
    <property type="match status" value="1"/>
</dbReference>
<proteinExistence type="predicted"/>
<dbReference type="PANTHER" id="PTHR11439:SF483">
    <property type="entry name" value="PEPTIDE SYNTHASE GLIP-LIKE, PUTATIVE (AFU_ORTHOLOGUE AFUA_3G12920)-RELATED"/>
    <property type="match status" value="1"/>
</dbReference>
<name>A0A5A7URM8_CUCMM</name>
<protein>
    <submittedName>
        <fullName evidence="4">Uncharacterized protein</fullName>
    </submittedName>
</protein>
<evidence type="ECO:0000259" key="2">
    <source>
        <dbReference type="Pfam" id="PF07727"/>
    </source>
</evidence>
<feature type="compositionally biased region" description="Polar residues" evidence="1">
    <location>
        <begin position="469"/>
        <end position="499"/>
    </location>
</feature>
<comment type="caution">
    <text evidence="4">The sequence shown here is derived from an EMBL/GenBank/DDBJ whole genome shotgun (WGS) entry which is preliminary data.</text>
</comment>
<sequence length="743" mass="82251">MVWRVKSSGNCNIAFTTVQTTSDAWYFDNGCSRHIIGNRSFLSDLKECASGHVTFDRKLGHISLRSLDKVIRNEAVVGIPTNTSANREYHRKWDVKSEQGIFLEYSQNSRAYRVFNNKSGIVMEMINVVVNDFESTAKRINDEDDGTLKMPVDTSTLPVEVPKADTLPDGIDINSEKISKEVIANNPELVPSAHVKKNHPPRSIIDEYWINAMQEELLQFRRNNVEGVDFDETFAPVAMLDAIHLLLGISCIQEFKLYQMDVKSAFLNGYLNEEVYVAQPKRFIDFEFPQHVYKLNKALYGLKQAPRACRPDIAYAVGICVRYQADPRTSHLETVKWIYKYVHGTSNFGILYSYETTSILVRYCDADWASSSDDRKSTFGAKKMAHAYTFRNINGVSPVFGFNVYLFALGFGVNDIMVNTRKGSYMVKSTEDEPTTQISSPSVQKVRGWRFKSTPSQRPYRLPSEKSQAEVSSKLPTQTVDSSFPATSGTHAPNISATPLSDMDSDDLDDVPLAHLSSTEGVFVPTSGIPQTFNVQPGPSVRSPLSASFPFEPDDAHASVPENVSDGVSAAPEEFLGNVVDIDCSPSSSSIDVLASVLSSGTLSAWPINGISVVTLSIKYAILHKIGIANWFPSSHASSVSAAFGTFLYQICNENKVDAGTLIYNQLLRHVGSFGVKIPIALPRFFSSLLLHLNATMIIAFDASGPDPKTLSLSYRLFQGSHVPDIVHDVHPSRGPHIFDTSD</sequence>
<dbReference type="PANTHER" id="PTHR11439">
    <property type="entry name" value="GAG-POL-RELATED RETROTRANSPOSON"/>
    <property type="match status" value="1"/>
</dbReference>
<dbReference type="EMBL" id="SSTE01006761">
    <property type="protein sequence ID" value="KAA0058522.1"/>
    <property type="molecule type" value="Genomic_DNA"/>
</dbReference>
<accession>A0A5A7URM8</accession>
<dbReference type="Proteomes" id="UP000321393">
    <property type="component" value="Unassembled WGS sequence"/>
</dbReference>
<gene>
    <name evidence="4" type="ORF">E6C27_scaffold132G001190</name>
</gene>
<evidence type="ECO:0000259" key="3">
    <source>
        <dbReference type="Pfam" id="PF25597"/>
    </source>
</evidence>
<evidence type="ECO:0000256" key="1">
    <source>
        <dbReference type="SAM" id="MobiDB-lite"/>
    </source>
</evidence>
<evidence type="ECO:0000313" key="5">
    <source>
        <dbReference type="Proteomes" id="UP000321393"/>
    </source>
</evidence>
<dbReference type="AlphaFoldDB" id="A0A5A7URM8"/>
<evidence type="ECO:0000313" key="4">
    <source>
        <dbReference type="EMBL" id="KAA0058522.1"/>
    </source>
</evidence>
<dbReference type="InterPro" id="IPR057670">
    <property type="entry name" value="SH3_retrovirus"/>
</dbReference>
<dbReference type="InterPro" id="IPR013103">
    <property type="entry name" value="RVT_2"/>
</dbReference>
<organism evidence="4 5">
    <name type="scientific">Cucumis melo var. makuwa</name>
    <name type="common">Oriental melon</name>
    <dbReference type="NCBI Taxonomy" id="1194695"/>
    <lineage>
        <taxon>Eukaryota</taxon>
        <taxon>Viridiplantae</taxon>
        <taxon>Streptophyta</taxon>
        <taxon>Embryophyta</taxon>
        <taxon>Tracheophyta</taxon>
        <taxon>Spermatophyta</taxon>
        <taxon>Magnoliopsida</taxon>
        <taxon>eudicotyledons</taxon>
        <taxon>Gunneridae</taxon>
        <taxon>Pentapetalae</taxon>
        <taxon>rosids</taxon>
        <taxon>fabids</taxon>
        <taxon>Cucurbitales</taxon>
        <taxon>Cucurbitaceae</taxon>
        <taxon>Benincaseae</taxon>
        <taxon>Cucumis</taxon>
    </lineage>
</organism>
<dbReference type="Pfam" id="PF07727">
    <property type="entry name" value="RVT_2"/>
    <property type="match status" value="1"/>
</dbReference>
<reference evidence="4 5" key="1">
    <citation type="submission" date="2019-08" db="EMBL/GenBank/DDBJ databases">
        <title>Draft genome sequences of two oriental melons (Cucumis melo L. var makuwa).</title>
        <authorList>
            <person name="Kwon S.-Y."/>
        </authorList>
    </citation>
    <scope>NUCLEOTIDE SEQUENCE [LARGE SCALE GENOMIC DNA]</scope>
    <source>
        <strain evidence="5">cv. SW 3</strain>
        <tissue evidence="4">Leaf</tissue>
    </source>
</reference>
<feature type="domain" description="Reverse transcriptase Ty1/copia-type" evidence="2">
    <location>
        <begin position="225"/>
        <end position="311"/>
    </location>
</feature>
<feature type="domain" description="Retroviral polymerase SH3-like" evidence="3">
    <location>
        <begin position="87"/>
        <end position="134"/>
    </location>
</feature>